<evidence type="ECO:0000313" key="3">
    <source>
        <dbReference type="Proteomes" id="UP000016931"/>
    </source>
</evidence>
<gene>
    <name evidence="2" type="ORF">SEPMUDRAFT_152160</name>
</gene>
<sequence>MTDRYPSMSPSKRPRLPIVEALAWSDDEEEMPDAEEMEEREEAARASRVLYGGHHTEPRRRSPPRMRTTFEGQYNWSSESPGEMLFTRTKKTEQPDGTWKSKVTRTTVAKNPYEFEPTTPPTPPRPSRLPPSPPRTRPRLAERLSPARSSAGAPGSSSRTNYHPHHQKTSPNRISKTTSENPFYNSNSNSNTRRPSNRNFHTAATIGPATAPPPP</sequence>
<evidence type="ECO:0000256" key="1">
    <source>
        <dbReference type="SAM" id="MobiDB-lite"/>
    </source>
</evidence>
<dbReference type="Proteomes" id="UP000016931">
    <property type="component" value="Unassembled WGS sequence"/>
</dbReference>
<feature type="compositionally biased region" description="Polar residues" evidence="1">
    <location>
        <begin position="169"/>
        <end position="184"/>
    </location>
</feature>
<name>M3BQX8_SPHMS</name>
<feature type="compositionally biased region" description="Low complexity" evidence="1">
    <location>
        <begin position="185"/>
        <end position="209"/>
    </location>
</feature>
<dbReference type="EMBL" id="KB456271">
    <property type="protein sequence ID" value="EMF08518.1"/>
    <property type="molecule type" value="Genomic_DNA"/>
</dbReference>
<feature type="compositionally biased region" description="Pro residues" evidence="1">
    <location>
        <begin position="118"/>
        <end position="135"/>
    </location>
</feature>
<reference evidence="2 3" key="1">
    <citation type="journal article" date="2012" name="PLoS Pathog.">
        <title>Diverse lifestyles and strategies of plant pathogenesis encoded in the genomes of eighteen Dothideomycetes fungi.</title>
        <authorList>
            <person name="Ohm R.A."/>
            <person name="Feau N."/>
            <person name="Henrissat B."/>
            <person name="Schoch C.L."/>
            <person name="Horwitz B.A."/>
            <person name="Barry K.W."/>
            <person name="Condon B.J."/>
            <person name="Copeland A.C."/>
            <person name="Dhillon B."/>
            <person name="Glaser F."/>
            <person name="Hesse C.N."/>
            <person name="Kosti I."/>
            <person name="LaButti K."/>
            <person name="Lindquist E.A."/>
            <person name="Lucas S."/>
            <person name="Salamov A.A."/>
            <person name="Bradshaw R.E."/>
            <person name="Ciuffetti L."/>
            <person name="Hamelin R.C."/>
            <person name="Kema G.H.J."/>
            <person name="Lawrence C."/>
            <person name="Scott J.A."/>
            <person name="Spatafora J.W."/>
            <person name="Turgeon B.G."/>
            <person name="de Wit P.J.G.M."/>
            <person name="Zhong S."/>
            <person name="Goodwin S.B."/>
            <person name="Grigoriev I.V."/>
        </authorList>
    </citation>
    <scope>NUCLEOTIDE SEQUENCE [LARGE SCALE GENOMIC DNA]</scope>
    <source>
        <strain evidence="2 3">SO2202</strain>
    </source>
</reference>
<keyword evidence="3" id="KW-1185">Reference proteome</keyword>
<dbReference type="RefSeq" id="XP_016756639.1">
    <property type="nucleotide sequence ID" value="XM_016907279.1"/>
</dbReference>
<feature type="compositionally biased region" description="Low complexity" evidence="1">
    <location>
        <begin position="146"/>
        <end position="159"/>
    </location>
</feature>
<protein>
    <submittedName>
        <fullName evidence="2">Uncharacterized protein</fullName>
    </submittedName>
</protein>
<feature type="non-terminal residue" evidence="2">
    <location>
        <position position="215"/>
    </location>
</feature>
<evidence type="ECO:0000313" key="2">
    <source>
        <dbReference type="EMBL" id="EMF08518.1"/>
    </source>
</evidence>
<dbReference type="GeneID" id="27904416"/>
<feature type="compositionally biased region" description="Acidic residues" evidence="1">
    <location>
        <begin position="25"/>
        <end position="41"/>
    </location>
</feature>
<feature type="compositionally biased region" description="Polar residues" evidence="1">
    <location>
        <begin position="70"/>
        <end position="80"/>
    </location>
</feature>
<proteinExistence type="predicted"/>
<accession>M3BQX8</accession>
<dbReference type="HOGENOM" id="CLU_1286063_0_0_1"/>
<dbReference type="AlphaFoldDB" id="M3BQX8"/>
<organism evidence="2 3">
    <name type="scientific">Sphaerulina musiva (strain SO2202)</name>
    <name type="common">Poplar stem canker fungus</name>
    <name type="synonym">Septoria musiva</name>
    <dbReference type="NCBI Taxonomy" id="692275"/>
    <lineage>
        <taxon>Eukaryota</taxon>
        <taxon>Fungi</taxon>
        <taxon>Dikarya</taxon>
        <taxon>Ascomycota</taxon>
        <taxon>Pezizomycotina</taxon>
        <taxon>Dothideomycetes</taxon>
        <taxon>Dothideomycetidae</taxon>
        <taxon>Mycosphaerellales</taxon>
        <taxon>Mycosphaerellaceae</taxon>
        <taxon>Sphaerulina</taxon>
    </lineage>
</organism>
<feature type="region of interest" description="Disordered" evidence="1">
    <location>
        <begin position="24"/>
        <end position="215"/>
    </location>
</feature>